<evidence type="ECO:0000313" key="2">
    <source>
        <dbReference type="EMBL" id="KRT84553.1"/>
    </source>
</evidence>
<dbReference type="InterPro" id="IPR012674">
    <property type="entry name" value="Calycin"/>
</dbReference>
<sequence>MLGVWYVIRKTSTSSACITYNFTSTEEPDKYEIEQISHTIIPGKHAYHYTGELTVPNSAVPASMTVKFPLNFGSASYTVFITDYENYAGIFTCQKLAVSNRQSVSILSRKKDLPMVYFEKIQNRLKQFNINPYDLSIISQKNCAEETDGRDVSIDSDTFSIKSIAGVVRKVGDKVGDGIEYIAGGAKKLYKDHVADSKEDIQKPKFTASNLHPDAEWIP</sequence>
<dbReference type="Gene3D" id="2.40.128.20">
    <property type="match status" value="1"/>
</dbReference>
<comment type="caution">
    <text evidence="2">The sequence shown here is derived from an EMBL/GenBank/DDBJ whole genome shotgun (WGS) entry which is preliminary data.</text>
</comment>
<dbReference type="GO" id="GO:0006629">
    <property type="term" value="P:lipid metabolic process"/>
    <property type="evidence" value="ECO:0007669"/>
    <property type="project" value="TreeGrafter"/>
</dbReference>
<dbReference type="OrthoDB" id="6728016at2759"/>
<proteinExistence type="predicted"/>
<evidence type="ECO:0000313" key="3">
    <source>
        <dbReference type="Proteomes" id="UP000051574"/>
    </source>
</evidence>
<feature type="domain" description="Lipocalin/cytosolic fatty-acid binding" evidence="1">
    <location>
        <begin position="3"/>
        <end position="132"/>
    </location>
</feature>
<evidence type="ECO:0000259" key="1">
    <source>
        <dbReference type="Pfam" id="PF00061"/>
    </source>
</evidence>
<dbReference type="PANTHER" id="PTHR10612">
    <property type="entry name" value="APOLIPOPROTEIN D"/>
    <property type="match status" value="1"/>
</dbReference>
<dbReference type="PANTHER" id="PTHR10612:SF49">
    <property type="entry name" value="APOLIPOPROTEIN D-LIKE PROTEIN"/>
    <property type="match status" value="1"/>
</dbReference>
<accession>A0A0T6BB62</accession>
<dbReference type="Proteomes" id="UP000051574">
    <property type="component" value="Unassembled WGS sequence"/>
</dbReference>
<dbReference type="EMBL" id="LJIG01002387">
    <property type="protein sequence ID" value="KRT84553.1"/>
    <property type="molecule type" value="Genomic_DNA"/>
</dbReference>
<reference evidence="2 3" key="1">
    <citation type="submission" date="2015-09" db="EMBL/GenBank/DDBJ databases">
        <title>Draft genome of the scarab beetle Oryctes borbonicus.</title>
        <authorList>
            <person name="Meyer J.M."/>
            <person name="Markov G.V."/>
            <person name="Baskaran P."/>
            <person name="Herrmann M."/>
            <person name="Sommer R.J."/>
            <person name="Roedelsperger C."/>
        </authorList>
    </citation>
    <scope>NUCLEOTIDE SEQUENCE [LARGE SCALE GENOMIC DNA]</scope>
    <source>
        <strain evidence="2">OB123</strain>
        <tissue evidence="2">Whole animal</tissue>
    </source>
</reference>
<dbReference type="SUPFAM" id="SSF50814">
    <property type="entry name" value="Lipocalins"/>
    <property type="match status" value="1"/>
</dbReference>
<dbReference type="Pfam" id="PF00061">
    <property type="entry name" value="Lipocalin"/>
    <property type="match status" value="1"/>
</dbReference>
<dbReference type="GO" id="GO:0000302">
    <property type="term" value="P:response to reactive oxygen species"/>
    <property type="evidence" value="ECO:0007669"/>
    <property type="project" value="TreeGrafter"/>
</dbReference>
<dbReference type="GO" id="GO:0005737">
    <property type="term" value="C:cytoplasm"/>
    <property type="evidence" value="ECO:0007669"/>
    <property type="project" value="TreeGrafter"/>
</dbReference>
<name>A0A0T6BB62_9SCAR</name>
<gene>
    <name evidence="2" type="ORF">AMK59_2287</name>
</gene>
<keyword evidence="3" id="KW-1185">Reference proteome</keyword>
<dbReference type="AlphaFoldDB" id="A0A0T6BB62"/>
<dbReference type="InterPro" id="IPR000566">
    <property type="entry name" value="Lipocln_cytosolic_FA-bd_dom"/>
</dbReference>
<organism evidence="2 3">
    <name type="scientific">Oryctes borbonicus</name>
    <dbReference type="NCBI Taxonomy" id="1629725"/>
    <lineage>
        <taxon>Eukaryota</taxon>
        <taxon>Metazoa</taxon>
        <taxon>Ecdysozoa</taxon>
        <taxon>Arthropoda</taxon>
        <taxon>Hexapoda</taxon>
        <taxon>Insecta</taxon>
        <taxon>Pterygota</taxon>
        <taxon>Neoptera</taxon>
        <taxon>Endopterygota</taxon>
        <taxon>Coleoptera</taxon>
        <taxon>Polyphaga</taxon>
        <taxon>Scarabaeiformia</taxon>
        <taxon>Scarabaeidae</taxon>
        <taxon>Dynastinae</taxon>
        <taxon>Oryctes</taxon>
    </lineage>
</organism>
<dbReference type="CDD" id="cd00301">
    <property type="entry name" value="lipocalin_FABP"/>
    <property type="match status" value="1"/>
</dbReference>
<protein>
    <recommendedName>
        <fullName evidence="1">Lipocalin/cytosolic fatty-acid binding domain-containing protein</fullName>
    </recommendedName>
</protein>